<dbReference type="Proteomes" id="UP000706039">
    <property type="component" value="Unassembled WGS sequence"/>
</dbReference>
<accession>A0ABS7PYE7</accession>
<name>A0ABS7PYE7_9SPHN</name>
<reference evidence="2 3" key="1">
    <citation type="submission" date="2021-08" db="EMBL/GenBank/DDBJ databases">
        <authorList>
            <person name="Tuo L."/>
        </authorList>
    </citation>
    <scope>NUCLEOTIDE SEQUENCE [LARGE SCALE GENOMIC DNA]</scope>
    <source>
        <strain evidence="2 3">JCM 31229</strain>
    </source>
</reference>
<keyword evidence="1" id="KW-0732">Signal</keyword>
<protein>
    <submittedName>
        <fullName evidence="2">Uncharacterized protein</fullName>
    </submittedName>
</protein>
<proteinExistence type="predicted"/>
<evidence type="ECO:0000256" key="1">
    <source>
        <dbReference type="SAM" id="SignalP"/>
    </source>
</evidence>
<gene>
    <name evidence="2" type="ORF">K7G82_28205</name>
</gene>
<keyword evidence="3" id="KW-1185">Reference proteome</keyword>
<sequence length="138" mass="15162">MRRPTAFALAATLILLVVPPAQAEMPPQKQTIEITVFGNDPCPQSDDPEEIVVCARLPEGDRFRIPKRFRDEKPEDAPAEMAWGSRVDTMNSITRFTRPNSCSVVGSGGQTGCTAAMLSQWFAERRAMKAAENEGKVP</sequence>
<evidence type="ECO:0000313" key="2">
    <source>
        <dbReference type="EMBL" id="MBY8826218.1"/>
    </source>
</evidence>
<feature type="signal peptide" evidence="1">
    <location>
        <begin position="1"/>
        <end position="23"/>
    </location>
</feature>
<dbReference type="EMBL" id="JAINVV010000015">
    <property type="protein sequence ID" value="MBY8826218.1"/>
    <property type="molecule type" value="Genomic_DNA"/>
</dbReference>
<evidence type="ECO:0000313" key="3">
    <source>
        <dbReference type="Proteomes" id="UP000706039"/>
    </source>
</evidence>
<comment type="caution">
    <text evidence="2">The sequence shown here is derived from an EMBL/GenBank/DDBJ whole genome shotgun (WGS) entry which is preliminary data.</text>
</comment>
<organism evidence="2 3">
    <name type="scientific">Sphingomonas colocasiae</name>
    <dbReference type="NCBI Taxonomy" id="1848973"/>
    <lineage>
        <taxon>Bacteria</taxon>
        <taxon>Pseudomonadati</taxon>
        <taxon>Pseudomonadota</taxon>
        <taxon>Alphaproteobacteria</taxon>
        <taxon>Sphingomonadales</taxon>
        <taxon>Sphingomonadaceae</taxon>
        <taxon>Sphingomonas</taxon>
    </lineage>
</organism>
<feature type="chain" id="PRO_5046229883" evidence="1">
    <location>
        <begin position="24"/>
        <end position="138"/>
    </location>
</feature>